<feature type="compositionally biased region" description="Polar residues" evidence="1">
    <location>
        <begin position="127"/>
        <end position="142"/>
    </location>
</feature>
<keyword evidence="2" id="KW-0812">Transmembrane</keyword>
<evidence type="ECO:0000313" key="4">
    <source>
        <dbReference type="Proteomes" id="UP000014500"/>
    </source>
</evidence>
<dbReference type="eggNOG" id="ENOG502S2A6">
    <property type="taxonomic scope" value="Eukaryota"/>
</dbReference>
<dbReference type="AlphaFoldDB" id="T1J5M7"/>
<dbReference type="HOGENOM" id="CLU_117342_0_0_1"/>
<reference evidence="3" key="2">
    <citation type="submission" date="2015-02" db="UniProtKB">
        <authorList>
            <consortium name="EnsemblMetazoa"/>
        </authorList>
    </citation>
    <scope>IDENTIFICATION</scope>
</reference>
<dbReference type="EnsemblMetazoa" id="SMAR008931-RA">
    <property type="protein sequence ID" value="SMAR008931-PA"/>
    <property type="gene ID" value="SMAR008931"/>
</dbReference>
<protein>
    <submittedName>
        <fullName evidence="3">Uncharacterized protein</fullName>
    </submittedName>
</protein>
<evidence type="ECO:0000313" key="3">
    <source>
        <dbReference type="EnsemblMetazoa" id="SMAR008931-PA"/>
    </source>
</evidence>
<evidence type="ECO:0000256" key="2">
    <source>
        <dbReference type="SAM" id="Phobius"/>
    </source>
</evidence>
<sequence>MESIRSRREVEDVGVLASCDCTSYCYFALAVVLFTVGIVITVLALDEAGGTMLSNLGHMWLVGPIFISSGNDGSRRHLKTKVGSVLIFPKDRLILELQGLQHQQQELERNPSLLTLPPPYDAVVCESNSTERNPNPENCTSQRVEEPPPPSYDEALLLSQRLQRDLIIPPRSVSDYIIGKDSML</sequence>
<accession>T1J5M7</accession>
<organism evidence="3 4">
    <name type="scientific">Strigamia maritima</name>
    <name type="common">European centipede</name>
    <name type="synonym">Geophilus maritimus</name>
    <dbReference type="NCBI Taxonomy" id="126957"/>
    <lineage>
        <taxon>Eukaryota</taxon>
        <taxon>Metazoa</taxon>
        <taxon>Ecdysozoa</taxon>
        <taxon>Arthropoda</taxon>
        <taxon>Myriapoda</taxon>
        <taxon>Chilopoda</taxon>
        <taxon>Pleurostigmophora</taxon>
        <taxon>Geophilomorpha</taxon>
        <taxon>Linotaeniidae</taxon>
        <taxon>Strigamia</taxon>
    </lineage>
</organism>
<feature type="transmembrane region" description="Helical" evidence="2">
    <location>
        <begin position="21"/>
        <end position="45"/>
    </location>
</feature>
<dbReference type="PhylomeDB" id="T1J5M7"/>
<keyword evidence="2" id="KW-0472">Membrane</keyword>
<name>T1J5M7_STRMM</name>
<keyword evidence="4" id="KW-1185">Reference proteome</keyword>
<evidence type="ECO:0000256" key="1">
    <source>
        <dbReference type="SAM" id="MobiDB-lite"/>
    </source>
</evidence>
<dbReference type="OMA" id="AIIRDMA"/>
<keyword evidence="2" id="KW-1133">Transmembrane helix</keyword>
<dbReference type="EMBL" id="JH431866">
    <property type="status" value="NOT_ANNOTATED_CDS"/>
    <property type="molecule type" value="Genomic_DNA"/>
</dbReference>
<proteinExistence type="predicted"/>
<reference evidence="4" key="1">
    <citation type="submission" date="2011-05" db="EMBL/GenBank/DDBJ databases">
        <authorList>
            <person name="Richards S.R."/>
            <person name="Qu J."/>
            <person name="Jiang H."/>
            <person name="Jhangiani S.N."/>
            <person name="Agravi P."/>
            <person name="Goodspeed R."/>
            <person name="Gross S."/>
            <person name="Mandapat C."/>
            <person name="Jackson L."/>
            <person name="Mathew T."/>
            <person name="Pu L."/>
            <person name="Thornton R."/>
            <person name="Saada N."/>
            <person name="Wilczek-Boney K.B."/>
            <person name="Lee S."/>
            <person name="Kovar C."/>
            <person name="Wu Y."/>
            <person name="Scherer S.E."/>
            <person name="Worley K.C."/>
            <person name="Muzny D.M."/>
            <person name="Gibbs R."/>
        </authorList>
    </citation>
    <scope>NUCLEOTIDE SEQUENCE</scope>
    <source>
        <strain evidence="4">Brora</strain>
    </source>
</reference>
<dbReference type="Proteomes" id="UP000014500">
    <property type="component" value="Unassembled WGS sequence"/>
</dbReference>
<feature type="region of interest" description="Disordered" evidence="1">
    <location>
        <begin position="127"/>
        <end position="150"/>
    </location>
</feature>